<comment type="function">
    <text evidence="6">Catalyzes the reduction of dTDP-6-deoxy-L-lyxo-4-hexulose to yield dTDP-L-rhamnose.</text>
</comment>
<keyword evidence="9" id="KW-1185">Reference proteome</keyword>
<dbReference type="EC" id="1.1.1.133" evidence="3 6"/>
<dbReference type="PANTHER" id="PTHR10491:SF4">
    <property type="entry name" value="METHIONINE ADENOSYLTRANSFERASE 2 SUBUNIT BETA"/>
    <property type="match status" value="1"/>
</dbReference>
<dbReference type="SUPFAM" id="SSF51735">
    <property type="entry name" value="NAD(P)-binding Rossmann-fold domains"/>
    <property type="match status" value="1"/>
</dbReference>
<dbReference type="EMBL" id="SODV01000002">
    <property type="protein sequence ID" value="TDW97009.1"/>
    <property type="molecule type" value="Genomic_DNA"/>
</dbReference>
<dbReference type="Pfam" id="PF04321">
    <property type="entry name" value="RmlD_sub_bind"/>
    <property type="match status" value="1"/>
</dbReference>
<sequence>MTERGRPILITGANGLLGQYLVKVLIEEGQFLVATGRGVCRFLHAEVFKGTPQQAPSYIYADMDFTDPASIRHVMDYWKPSVVIHAGAMTQVDPCEEDPLKCYQVNVEGTDLLLDAAKAVGARFVFVSTDFVFDGAAGPYKEDDTPAPISVYGQSKWEAEKLVMRSGLDWAIVRTILVYGTPFSGTRANIISWARDSLQAGRTIKVVSDQWRTPTYVGDLAEGISALLRLQKQGVYHISGRDFLTPYDMTLRTARLLGLDEALLVKVDASTFFQPGRRPPRTGFIIDKARRELGFEPVSFDEGILLTLGLTER</sequence>
<evidence type="ECO:0000259" key="7">
    <source>
        <dbReference type="Pfam" id="PF04321"/>
    </source>
</evidence>
<dbReference type="InterPro" id="IPR005913">
    <property type="entry name" value="dTDP_dehydrorham_reduct"/>
</dbReference>
<organism evidence="8 9">
    <name type="scientific">Dinghuibacter silviterrae</name>
    <dbReference type="NCBI Taxonomy" id="1539049"/>
    <lineage>
        <taxon>Bacteria</taxon>
        <taxon>Pseudomonadati</taxon>
        <taxon>Bacteroidota</taxon>
        <taxon>Chitinophagia</taxon>
        <taxon>Chitinophagales</taxon>
        <taxon>Chitinophagaceae</taxon>
        <taxon>Dinghuibacter</taxon>
    </lineage>
</organism>
<reference evidence="8 9" key="1">
    <citation type="submission" date="2019-03" db="EMBL/GenBank/DDBJ databases">
        <title>Genomic Encyclopedia of Type Strains, Phase IV (KMG-IV): sequencing the most valuable type-strain genomes for metagenomic binning, comparative biology and taxonomic classification.</title>
        <authorList>
            <person name="Goeker M."/>
        </authorList>
    </citation>
    <scope>NUCLEOTIDE SEQUENCE [LARGE SCALE GENOMIC DNA]</scope>
    <source>
        <strain evidence="8 9">DSM 100059</strain>
    </source>
</reference>
<evidence type="ECO:0000256" key="3">
    <source>
        <dbReference type="ARBA" id="ARBA00012929"/>
    </source>
</evidence>
<dbReference type="Proteomes" id="UP000294498">
    <property type="component" value="Unassembled WGS sequence"/>
</dbReference>
<dbReference type="InterPro" id="IPR036291">
    <property type="entry name" value="NAD(P)-bd_dom_sf"/>
</dbReference>
<keyword evidence="6" id="KW-0521">NADP</keyword>
<comment type="similarity">
    <text evidence="2 6">Belongs to the dTDP-4-dehydrorhamnose reductase family.</text>
</comment>
<dbReference type="AlphaFoldDB" id="A0A4R8DH32"/>
<proteinExistence type="inferred from homology"/>
<evidence type="ECO:0000256" key="1">
    <source>
        <dbReference type="ARBA" id="ARBA00004781"/>
    </source>
</evidence>
<comment type="catalytic activity">
    <reaction evidence="5">
        <text>dTDP-beta-L-rhamnose + NADP(+) = dTDP-4-dehydro-beta-L-rhamnose + NADPH + H(+)</text>
        <dbReference type="Rhea" id="RHEA:21796"/>
        <dbReference type="ChEBI" id="CHEBI:15378"/>
        <dbReference type="ChEBI" id="CHEBI:57510"/>
        <dbReference type="ChEBI" id="CHEBI:57783"/>
        <dbReference type="ChEBI" id="CHEBI:58349"/>
        <dbReference type="ChEBI" id="CHEBI:62830"/>
        <dbReference type="EC" id="1.1.1.133"/>
    </reaction>
</comment>
<comment type="caution">
    <text evidence="8">The sequence shown here is derived from an EMBL/GenBank/DDBJ whole genome shotgun (WGS) entry which is preliminary data.</text>
</comment>
<evidence type="ECO:0000313" key="8">
    <source>
        <dbReference type="EMBL" id="TDW97009.1"/>
    </source>
</evidence>
<accession>A0A4R8DH32</accession>
<name>A0A4R8DH32_9BACT</name>
<protein>
    <recommendedName>
        <fullName evidence="4 6">dTDP-4-dehydrorhamnose reductase</fullName>
        <ecNumber evidence="3 6">1.1.1.133</ecNumber>
    </recommendedName>
</protein>
<dbReference type="CDD" id="cd05254">
    <property type="entry name" value="dTDP_HR_like_SDR_e"/>
    <property type="match status" value="1"/>
</dbReference>
<evidence type="ECO:0000256" key="5">
    <source>
        <dbReference type="ARBA" id="ARBA00048200"/>
    </source>
</evidence>
<keyword evidence="6" id="KW-0560">Oxidoreductase</keyword>
<dbReference type="GO" id="GO:0008831">
    <property type="term" value="F:dTDP-4-dehydrorhamnose reductase activity"/>
    <property type="evidence" value="ECO:0007669"/>
    <property type="project" value="UniProtKB-EC"/>
</dbReference>
<evidence type="ECO:0000256" key="6">
    <source>
        <dbReference type="RuleBase" id="RU364082"/>
    </source>
</evidence>
<dbReference type="Gene3D" id="3.40.50.720">
    <property type="entry name" value="NAD(P)-binding Rossmann-like Domain"/>
    <property type="match status" value="1"/>
</dbReference>
<evidence type="ECO:0000256" key="4">
    <source>
        <dbReference type="ARBA" id="ARBA00017099"/>
    </source>
</evidence>
<dbReference type="InterPro" id="IPR029903">
    <property type="entry name" value="RmlD-like-bd"/>
</dbReference>
<evidence type="ECO:0000256" key="2">
    <source>
        <dbReference type="ARBA" id="ARBA00010944"/>
    </source>
</evidence>
<dbReference type="OrthoDB" id="9803892at2"/>
<comment type="pathway">
    <text evidence="1 6">Carbohydrate biosynthesis; dTDP-L-rhamnose biosynthesis.</text>
</comment>
<dbReference type="GO" id="GO:0019305">
    <property type="term" value="P:dTDP-rhamnose biosynthetic process"/>
    <property type="evidence" value="ECO:0007669"/>
    <property type="project" value="UniProtKB-UniPathway"/>
</dbReference>
<dbReference type="RefSeq" id="WP_133998465.1">
    <property type="nucleotide sequence ID" value="NZ_SODV01000002.1"/>
</dbReference>
<dbReference type="PANTHER" id="PTHR10491">
    <property type="entry name" value="DTDP-4-DEHYDRORHAMNOSE REDUCTASE"/>
    <property type="match status" value="1"/>
</dbReference>
<dbReference type="UniPathway" id="UPA00124"/>
<gene>
    <name evidence="8" type="ORF">EDB95_4846</name>
</gene>
<feature type="domain" description="RmlD-like substrate binding" evidence="7">
    <location>
        <begin position="8"/>
        <end position="304"/>
    </location>
</feature>
<evidence type="ECO:0000313" key="9">
    <source>
        <dbReference type="Proteomes" id="UP000294498"/>
    </source>
</evidence>